<evidence type="ECO:0000313" key="2">
    <source>
        <dbReference type="Proteomes" id="UP001597114"/>
    </source>
</evidence>
<protein>
    <submittedName>
        <fullName evidence="1">Class I SAM-dependent methyltransferase</fullName>
        <ecNumber evidence="1">2.1.1.222</ecNumber>
        <ecNumber evidence="1">2.1.1.64</ecNumber>
    </submittedName>
</protein>
<dbReference type="EC" id="2.1.1.222" evidence="1"/>
<dbReference type="GO" id="GO:0102208">
    <property type="term" value="F:2-polyprenyl-6-hydroxyphenol methylase activity"/>
    <property type="evidence" value="ECO:0007669"/>
    <property type="project" value="UniProtKB-EC"/>
</dbReference>
<gene>
    <name evidence="1" type="ORF">ACFSJD_29395</name>
</gene>
<proteinExistence type="predicted"/>
<dbReference type="GO" id="GO:0032259">
    <property type="term" value="P:methylation"/>
    <property type="evidence" value="ECO:0007669"/>
    <property type="project" value="UniProtKB-KW"/>
</dbReference>
<dbReference type="Pfam" id="PF13489">
    <property type="entry name" value="Methyltransf_23"/>
    <property type="match status" value="1"/>
</dbReference>
<organism evidence="1 2">
    <name type="scientific">Pseudonocardia yunnanensis</name>
    <dbReference type="NCBI Taxonomy" id="58107"/>
    <lineage>
        <taxon>Bacteria</taxon>
        <taxon>Bacillati</taxon>
        <taxon>Actinomycetota</taxon>
        <taxon>Actinomycetes</taxon>
        <taxon>Pseudonocardiales</taxon>
        <taxon>Pseudonocardiaceae</taxon>
        <taxon>Pseudonocardia</taxon>
    </lineage>
</organism>
<dbReference type="Proteomes" id="UP001597114">
    <property type="component" value="Unassembled WGS sequence"/>
</dbReference>
<evidence type="ECO:0000313" key="1">
    <source>
        <dbReference type="EMBL" id="MFD1521645.1"/>
    </source>
</evidence>
<dbReference type="SUPFAM" id="SSF53335">
    <property type="entry name" value="S-adenosyl-L-methionine-dependent methyltransferases"/>
    <property type="match status" value="1"/>
</dbReference>
<keyword evidence="2" id="KW-1185">Reference proteome</keyword>
<comment type="caution">
    <text evidence="1">The sequence shown here is derived from an EMBL/GenBank/DDBJ whole genome shotgun (WGS) entry which is preliminary data.</text>
</comment>
<keyword evidence="1" id="KW-0489">Methyltransferase</keyword>
<accession>A0ABW4F5U3</accession>
<dbReference type="RefSeq" id="WP_344724023.1">
    <property type="nucleotide sequence ID" value="NZ_BAAAUS010000024.1"/>
</dbReference>
<dbReference type="InterPro" id="IPR029063">
    <property type="entry name" value="SAM-dependent_MTases_sf"/>
</dbReference>
<name>A0ABW4F5U3_9PSEU</name>
<dbReference type="EC" id="2.1.1.64" evidence="1"/>
<sequence length="220" mass="24091">MSTVPVRSVLRGWLYDRLVAGMTTDWYRAVLSRLPDGARLLDVGIGTGAALARCADLVRAKRLDIVGLDIDPDYLARCRAEMANAQLSAQVSPVLSSVYDHRGGPYDAAYFSASLMLLPDPVAAIAHVASQLTPDGRLFATQTFHHRRSRLLERAKPLVRHVTTIHFGRVTYEDDFRKAFADAGVELMELTTLSGTRRSSYRLAVARIGDDSDGRGCTAA</sequence>
<dbReference type="GO" id="GO:0061542">
    <property type="term" value="F:3-demethylubiquinol 3-O-methyltransferase activity"/>
    <property type="evidence" value="ECO:0007669"/>
    <property type="project" value="UniProtKB-EC"/>
</dbReference>
<dbReference type="CDD" id="cd02440">
    <property type="entry name" value="AdoMet_MTases"/>
    <property type="match status" value="1"/>
</dbReference>
<dbReference type="EMBL" id="JBHUCO010000037">
    <property type="protein sequence ID" value="MFD1521645.1"/>
    <property type="molecule type" value="Genomic_DNA"/>
</dbReference>
<keyword evidence="1" id="KW-0808">Transferase</keyword>
<dbReference type="Gene3D" id="3.40.50.150">
    <property type="entry name" value="Vaccinia Virus protein VP39"/>
    <property type="match status" value="1"/>
</dbReference>
<reference evidence="2" key="1">
    <citation type="journal article" date="2019" name="Int. J. Syst. Evol. Microbiol.">
        <title>The Global Catalogue of Microorganisms (GCM) 10K type strain sequencing project: providing services to taxonomists for standard genome sequencing and annotation.</title>
        <authorList>
            <consortium name="The Broad Institute Genomics Platform"/>
            <consortium name="The Broad Institute Genome Sequencing Center for Infectious Disease"/>
            <person name="Wu L."/>
            <person name="Ma J."/>
        </authorList>
    </citation>
    <scope>NUCLEOTIDE SEQUENCE [LARGE SCALE GENOMIC DNA]</scope>
    <source>
        <strain evidence="2">CCM 7043</strain>
    </source>
</reference>